<dbReference type="AlphaFoldDB" id="A0A0C2F234"/>
<sequence>MVDLRTNLVLHTEVLHRSETSGSSSQMEIEGLRRLLRWLLADGWKIFSITTDRNRSFPSLLEDMKEELGGVQHFWDGWHLVKWFGNNLRKEAKYKNCAPLAVWYEKLKTHMWQAIEVGEGERIRHIFNTCLKHVQDVHVWAKEEATGRYTRCGHAPLEGVVGPRPGTIAEGTPAFERLRQLVLNK</sequence>
<organism evidence="1 2">
    <name type="scientific">Ancylostoma duodenale</name>
    <dbReference type="NCBI Taxonomy" id="51022"/>
    <lineage>
        <taxon>Eukaryota</taxon>
        <taxon>Metazoa</taxon>
        <taxon>Ecdysozoa</taxon>
        <taxon>Nematoda</taxon>
        <taxon>Chromadorea</taxon>
        <taxon>Rhabditida</taxon>
        <taxon>Rhabditina</taxon>
        <taxon>Rhabditomorpha</taxon>
        <taxon>Strongyloidea</taxon>
        <taxon>Ancylostomatidae</taxon>
        <taxon>Ancylostomatinae</taxon>
        <taxon>Ancylostoma</taxon>
    </lineage>
</organism>
<keyword evidence="2" id="KW-1185">Reference proteome</keyword>
<dbReference type="PANTHER" id="PTHR31751:SF42">
    <property type="entry name" value="PROTEIN CBG10204"/>
    <property type="match status" value="1"/>
</dbReference>
<evidence type="ECO:0008006" key="3">
    <source>
        <dbReference type="Google" id="ProtNLM"/>
    </source>
</evidence>
<dbReference type="EMBL" id="KN794958">
    <property type="protein sequence ID" value="KIH42600.1"/>
    <property type="molecule type" value="Genomic_DNA"/>
</dbReference>
<feature type="non-terminal residue" evidence="1">
    <location>
        <position position="185"/>
    </location>
</feature>
<gene>
    <name evidence="1" type="ORF">ANCDUO_27414</name>
</gene>
<dbReference type="PANTHER" id="PTHR31751">
    <property type="entry name" value="SI:CH211-108C17.2-RELATED-RELATED"/>
    <property type="match status" value="1"/>
</dbReference>
<protein>
    <recommendedName>
        <fullName evidence="3">Transposase</fullName>
    </recommendedName>
</protein>
<dbReference type="OrthoDB" id="5860460at2759"/>
<name>A0A0C2F234_9BILA</name>
<evidence type="ECO:0000313" key="2">
    <source>
        <dbReference type="Proteomes" id="UP000054047"/>
    </source>
</evidence>
<reference evidence="1 2" key="1">
    <citation type="submission" date="2013-12" db="EMBL/GenBank/DDBJ databases">
        <title>Draft genome of the parsitic nematode Ancylostoma duodenale.</title>
        <authorList>
            <person name="Mitreva M."/>
        </authorList>
    </citation>
    <scope>NUCLEOTIDE SEQUENCE [LARGE SCALE GENOMIC DNA]</scope>
    <source>
        <strain evidence="1 2">Zhejiang</strain>
    </source>
</reference>
<accession>A0A0C2F234</accession>
<proteinExistence type="predicted"/>
<dbReference type="Proteomes" id="UP000054047">
    <property type="component" value="Unassembled WGS sequence"/>
</dbReference>
<evidence type="ECO:0000313" key="1">
    <source>
        <dbReference type="EMBL" id="KIH42600.1"/>
    </source>
</evidence>